<evidence type="ECO:0000259" key="15">
    <source>
        <dbReference type="Pfam" id="PF07731"/>
    </source>
</evidence>
<name>A0ABR0DLD2_9LAMI</name>
<comment type="similarity">
    <text evidence="3 13">Belongs to the multicopper oxidase family.</text>
</comment>
<evidence type="ECO:0000256" key="9">
    <source>
        <dbReference type="ARBA" id="ARBA00023002"/>
    </source>
</evidence>
<dbReference type="InterPro" id="IPR017761">
    <property type="entry name" value="Laccase"/>
</dbReference>
<dbReference type="CDD" id="cd13875">
    <property type="entry name" value="CuRO_2_LCC_plant"/>
    <property type="match status" value="2"/>
</dbReference>
<dbReference type="InterPro" id="IPR011706">
    <property type="entry name" value="Cu-oxidase_C"/>
</dbReference>
<evidence type="ECO:0000256" key="13">
    <source>
        <dbReference type="RuleBase" id="RU361119"/>
    </source>
</evidence>
<evidence type="ECO:0000313" key="17">
    <source>
        <dbReference type="EMBL" id="KAK4489914.1"/>
    </source>
</evidence>
<keyword evidence="9 13" id="KW-0560">Oxidoreductase</keyword>
<dbReference type="InterPro" id="IPR034288">
    <property type="entry name" value="CuRO_1_LCC"/>
</dbReference>
<comment type="caution">
    <text evidence="17">The sequence shown here is derived from an EMBL/GenBank/DDBJ whole genome shotgun (WGS) entry which is preliminary data.</text>
</comment>
<keyword evidence="8 13" id="KW-0677">Repeat</keyword>
<dbReference type="InterPro" id="IPR011707">
    <property type="entry name" value="Cu-oxidase-like_N"/>
</dbReference>
<keyword evidence="7 13" id="KW-0479">Metal-binding</keyword>
<evidence type="ECO:0000313" key="18">
    <source>
        <dbReference type="Proteomes" id="UP001291926"/>
    </source>
</evidence>
<evidence type="ECO:0000256" key="3">
    <source>
        <dbReference type="ARBA" id="ARBA00010609"/>
    </source>
</evidence>
<organism evidence="17 18">
    <name type="scientific">Penstemon davidsonii</name>
    <dbReference type="NCBI Taxonomy" id="160366"/>
    <lineage>
        <taxon>Eukaryota</taxon>
        <taxon>Viridiplantae</taxon>
        <taxon>Streptophyta</taxon>
        <taxon>Embryophyta</taxon>
        <taxon>Tracheophyta</taxon>
        <taxon>Spermatophyta</taxon>
        <taxon>Magnoliopsida</taxon>
        <taxon>eudicotyledons</taxon>
        <taxon>Gunneridae</taxon>
        <taxon>Pentapetalae</taxon>
        <taxon>asterids</taxon>
        <taxon>lamiids</taxon>
        <taxon>Lamiales</taxon>
        <taxon>Plantaginaceae</taxon>
        <taxon>Cheloneae</taxon>
        <taxon>Penstemon</taxon>
    </lineage>
</organism>
<feature type="domain" description="Plastocyanin-like" evidence="16">
    <location>
        <begin position="33"/>
        <end position="143"/>
    </location>
</feature>
<dbReference type="NCBIfam" id="TIGR03389">
    <property type="entry name" value="laccase"/>
    <property type="match status" value="2"/>
</dbReference>
<reference evidence="17 18" key="1">
    <citation type="journal article" date="2023" name="bioRxiv">
        <title>Genome report: Whole genome sequence and annotation of Penstemon davidsonii.</title>
        <authorList>
            <person name="Ostevik K.L."/>
            <person name="Alabady M."/>
            <person name="Zhang M."/>
            <person name="Rausher M.D."/>
        </authorList>
    </citation>
    <scope>NUCLEOTIDE SEQUENCE [LARGE SCALE GENOMIC DNA]</scope>
    <source>
        <strain evidence="17">DNT005</strain>
        <tissue evidence="17">Whole leaf</tissue>
    </source>
</reference>
<dbReference type="PANTHER" id="PTHR11709:SF443">
    <property type="entry name" value="LACCASE-15"/>
    <property type="match status" value="1"/>
</dbReference>
<keyword evidence="12 13" id="KW-0439">Lignin degradation</keyword>
<keyword evidence="10 13" id="KW-0186">Copper</keyword>
<proteinExistence type="inferred from homology"/>
<evidence type="ECO:0000256" key="8">
    <source>
        <dbReference type="ARBA" id="ARBA00022737"/>
    </source>
</evidence>
<comment type="cofactor">
    <cofactor evidence="13">
        <name>Cu cation</name>
        <dbReference type="ChEBI" id="CHEBI:23378"/>
    </cofactor>
    <text evidence="13">Binds 4 Cu cations per monomer.</text>
</comment>
<evidence type="ECO:0000256" key="10">
    <source>
        <dbReference type="ARBA" id="ARBA00023008"/>
    </source>
</evidence>
<keyword evidence="5 13" id="KW-0052">Apoplast</keyword>
<dbReference type="InterPro" id="IPR045087">
    <property type="entry name" value="Cu-oxidase_fam"/>
</dbReference>
<keyword evidence="6 13" id="KW-0964">Secreted</keyword>
<keyword evidence="11" id="KW-0325">Glycoprotein</keyword>
<dbReference type="InterPro" id="IPR034289">
    <property type="entry name" value="CuRO_3_LCC"/>
</dbReference>
<feature type="domain" description="Plastocyanin-like" evidence="14">
    <location>
        <begin position="156"/>
        <end position="304"/>
    </location>
</feature>
<feature type="domain" description="Plastocyanin-like" evidence="15">
    <location>
        <begin position="915"/>
        <end position="1045"/>
    </location>
</feature>
<feature type="domain" description="Plastocyanin-like" evidence="16">
    <location>
        <begin position="537"/>
        <end position="650"/>
    </location>
</feature>
<dbReference type="PROSITE" id="PS00080">
    <property type="entry name" value="MULTICOPPER_OXIDASE2"/>
    <property type="match status" value="2"/>
</dbReference>
<evidence type="ECO:0000259" key="14">
    <source>
        <dbReference type="Pfam" id="PF00394"/>
    </source>
</evidence>
<dbReference type="EMBL" id="JAYDYQ010001087">
    <property type="protein sequence ID" value="KAK4489914.1"/>
    <property type="molecule type" value="Genomic_DNA"/>
</dbReference>
<dbReference type="InterPro" id="IPR001117">
    <property type="entry name" value="Cu-oxidase_2nd"/>
</dbReference>
<dbReference type="Pfam" id="PF07732">
    <property type="entry name" value="Cu-oxidase_3"/>
    <property type="match status" value="2"/>
</dbReference>
<dbReference type="SUPFAM" id="SSF49503">
    <property type="entry name" value="Cupredoxins"/>
    <property type="match status" value="6"/>
</dbReference>
<gene>
    <name evidence="17" type="ORF">RD792_000562</name>
</gene>
<evidence type="ECO:0000256" key="2">
    <source>
        <dbReference type="ARBA" id="ARBA00004271"/>
    </source>
</evidence>
<dbReference type="InterPro" id="IPR008972">
    <property type="entry name" value="Cupredoxin"/>
</dbReference>
<evidence type="ECO:0000256" key="11">
    <source>
        <dbReference type="ARBA" id="ARBA00023180"/>
    </source>
</evidence>
<dbReference type="Gene3D" id="2.60.40.420">
    <property type="entry name" value="Cupredoxins - blue copper proteins"/>
    <property type="match status" value="6"/>
</dbReference>
<protein>
    <recommendedName>
        <fullName evidence="4 13">Laccase</fullName>
        <ecNumber evidence="4 13">1.10.3.2</ecNumber>
    </recommendedName>
    <alternativeName>
        <fullName evidence="13">Benzenediol:oxygen oxidoreductase</fullName>
    </alternativeName>
    <alternativeName>
        <fullName evidence="13">Diphenol oxidase</fullName>
    </alternativeName>
    <alternativeName>
        <fullName evidence="13">Urishiol oxidase</fullName>
    </alternativeName>
</protein>
<evidence type="ECO:0000256" key="5">
    <source>
        <dbReference type="ARBA" id="ARBA00022523"/>
    </source>
</evidence>
<dbReference type="Pfam" id="PF00394">
    <property type="entry name" value="Cu-oxidase"/>
    <property type="match status" value="2"/>
</dbReference>
<comment type="subcellular location">
    <subcellularLocation>
        <location evidence="2 13">Secreted</location>
        <location evidence="2 13">Extracellular space</location>
        <location evidence="2 13">Apoplast</location>
    </subcellularLocation>
</comment>
<evidence type="ECO:0000256" key="12">
    <source>
        <dbReference type="ARBA" id="ARBA00023185"/>
    </source>
</evidence>
<comment type="catalytic activity">
    <reaction evidence="1 13">
        <text>4 hydroquinone + O2 = 4 benzosemiquinone + 2 H2O</text>
        <dbReference type="Rhea" id="RHEA:11276"/>
        <dbReference type="ChEBI" id="CHEBI:15377"/>
        <dbReference type="ChEBI" id="CHEBI:15379"/>
        <dbReference type="ChEBI" id="CHEBI:17594"/>
        <dbReference type="ChEBI" id="CHEBI:17977"/>
        <dbReference type="EC" id="1.10.3.2"/>
    </reaction>
</comment>
<accession>A0ABR0DLD2</accession>
<dbReference type="PANTHER" id="PTHR11709">
    <property type="entry name" value="MULTI-COPPER OXIDASE"/>
    <property type="match status" value="1"/>
</dbReference>
<dbReference type="Proteomes" id="UP001291926">
    <property type="component" value="Unassembled WGS sequence"/>
</dbReference>
<dbReference type="InterPro" id="IPR034285">
    <property type="entry name" value="CuRO_2_LCC"/>
</dbReference>
<dbReference type="InterPro" id="IPR002355">
    <property type="entry name" value="Cu_oxidase_Cu_BS"/>
</dbReference>
<feature type="domain" description="Plastocyanin-like" evidence="14">
    <location>
        <begin position="663"/>
        <end position="811"/>
    </location>
</feature>
<dbReference type="CDD" id="cd13897">
    <property type="entry name" value="CuRO_3_LCC_plant"/>
    <property type="match status" value="2"/>
</dbReference>
<evidence type="ECO:0000256" key="6">
    <source>
        <dbReference type="ARBA" id="ARBA00022525"/>
    </source>
</evidence>
<evidence type="ECO:0000256" key="7">
    <source>
        <dbReference type="ARBA" id="ARBA00022723"/>
    </source>
</evidence>
<evidence type="ECO:0000256" key="4">
    <source>
        <dbReference type="ARBA" id="ARBA00012297"/>
    </source>
</evidence>
<sequence length="1087" mass="122841">MSNMEISRHLVLTEENSAIGIVGEKTFILIDTPYSRLCSNKSILTVNGQFPGPTIYVTEGDTIVIDVTNRARENITIHWHGVKQIRYPWSDGPEYITQCPIRPGSTFNQRIVLSDEIGTLWWHAHSDWSRATVHGALIVYPRKKNDYPFPIPHRQIPIILAEWWRSDIQAVLNEFLQNGGDPNNSDALLINGQPGDLYQCSRQDTFRLTVEFGKRYLIRMVNAVMNNIMFFRIANHNITVVGSDGAYTKQLHSDYITISPGQTIDFLLEANQPPSHYYMASHVYASAGNFDNTTTTAILQYTGNYTPPSSPMLPTLPDFNDTLASTNFTGKLRSLANKKHPIDVPLNVSTTFFFTISLNLQPCVNSNCSGPFGDRFRASVNNISFTQPRIAILQAYYDRISGVYGDNFPRRPPFRFNYTANLIPQTLWRAGNGTEVRVLRYNSTVEIVFQGTNIVGGIDHPMHLHGQSFYVVGWGFGNFDKDRDPLSYNLVDPPYMNTIAVPRNGWTAIRFKANNPGVWLMHCHLERHISWGMEMVADTPYSRLCSNKSILTVNGQFPGPTIYVTEGDTIVIDVTNRARENITIHWHGVKQIRYPWSDGPEYITQCPIRPGSMFNQRIVLSDEVGTLWWHAHSDWSRATVHGALIVYPRKKNDYPFPIPHRQIPIILGEWWRSDVQAVLNEFLQNGGDPNNSDALLINGQPGDLYPCSRQDTFRLTVDFGKRYLIRMVNAVMNNIMFFRIANHNITVVGADGAYTKQLHSDYITISPGQTIDFLLEANQPPSHYYMASHVYASAGNFDNTTTTAILQYTGNYTPPSSPMLPTLPDFNNTLASTNFTGRLRSLANKKHPIDVPLNISSTLFFTLSINLQPCVNSNCSGPFGDRFRASVNNISFNSPRISILQAYYDRISGVYGDNFPRRPPFRFNYTANIIPRTLWRAGNGTEVRVLRYNSTVEIVFQGTNTVAGIDHPMHLHGQSFYVVGWGFGNFDRDRDPLSYNLVDPPFMNTIAVPRNGWTAIRFRADNPGVWLMHCHLERHISWGMEMVTAINGSPNLGKWLPIGLLTSGWPLERASIEQMATQQIAIGQMAT</sequence>
<keyword evidence="18" id="KW-1185">Reference proteome</keyword>
<evidence type="ECO:0000259" key="16">
    <source>
        <dbReference type="Pfam" id="PF07732"/>
    </source>
</evidence>
<dbReference type="Pfam" id="PF07731">
    <property type="entry name" value="Cu-oxidase_2"/>
    <property type="match status" value="1"/>
</dbReference>
<dbReference type="EC" id="1.10.3.2" evidence="4 13"/>
<comment type="function">
    <text evidence="13">Lignin degradation and detoxification of lignin-derived products.</text>
</comment>
<evidence type="ECO:0000256" key="1">
    <source>
        <dbReference type="ARBA" id="ARBA00000349"/>
    </source>
</evidence>
<dbReference type="CDD" id="cd13849">
    <property type="entry name" value="CuRO_1_LCC_plant"/>
    <property type="match status" value="2"/>
</dbReference>